<dbReference type="Proteomes" id="UP001374584">
    <property type="component" value="Unassembled WGS sequence"/>
</dbReference>
<evidence type="ECO:0000313" key="1">
    <source>
        <dbReference type="EMBL" id="KAK7377446.1"/>
    </source>
</evidence>
<gene>
    <name evidence="1" type="ORF">VNO80_02871</name>
</gene>
<sequence>MVSFVTCEPKEVALNAGPLQACATPDERHPKHPDPQVQQIQTRCCLNLFGRKGDEGFEAEIECPREKMLFVKKWREMKVIDEREESKKR</sequence>
<proteinExistence type="predicted"/>
<keyword evidence="2" id="KW-1185">Reference proteome</keyword>
<evidence type="ECO:0000313" key="2">
    <source>
        <dbReference type="Proteomes" id="UP001374584"/>
    </source>
</evidence>
<name>A0AAN9NQP6_PHACN</name>
<protein>
    <submittedName>
        <fullName evidence="1">Uncharacterized protein</fullName>
    </submittedName>
</protein>
<accession>A0AAN9NQP6</accession>
<organism evidence="1 2">
    <name type="scientific">Phaseolus coccineus</name>
    <name type="common">Scarlet runner bean</name>
    <name type="synonym">Phaseolus multiflorus</name>
    <dbReference type="NCBI Taxonomy" id="3886"/>
    <lineage>
        <taxon>Eukaryota</taxon>
        <taxon>Viridiplantae</taxon>
        <taxon>Streptophyta</taxon>
        <taxon>Embryophyta</taxon>
        <taxon>Tracheophyta</taxon>
        <taxon>Spermatophyta</taxon>
        <taxon>Magnoliopsida</taxon>
        <taxon>eudicotyledons</taxon>
        <taxon>Gunneridae</taxon>
        <taxon>Pentapetalae</taxon>
        <taxon>rosids</taxon>
        <taxon>fabids</taxon>
        <taxon>Fabales</taxon>
        <taxon>Fabaceae</taxon>
        <taxon>Papilionoideae</taxon>
        <taxon>50 kb inversion clade</taxon>
        <taxon>NPAAA clade</taxon>
        <taxon>indigoferoid/millettioid clade</taxon>
        <taxon>Phaseoleae</taxon>
        <taxon>Phaseolus</taxon>
    </lineage>
</organism>
<dbReference type="EMBL" id="JAYMYR010000002">
    <property type="protein sequence ID" value="KAK7377446.1"/>
    <property type="molecule type" value="Genomic_DNA"/>
</dbReference>
<reference evidence="1 2" key="1">
    <citation type="submission" date="2024-01" db="EMBL/GenBank/DDBJ databases">
        <title>The genomes of 5 underutilized Papilionoideae crops provide insights into root nodulation and disease resistanc.</title>
        <authorList>
            <person name="Jiang F."/>
        </authorList>
    </citation>
    <scope>NUCLEOTIDE SEQUENCE [LARGE SCALE GENOMIC DNA]</scope>
    <source>
        <strain evidence="1">JINMINGXINNONG_FW02</strain>
        <tissue evidence="1">Leaves</tissue>
    </source>
</reference>
<comment type="caution">
    <text evidence="1">The sequence shown here is derived from an EMBL/GenBank/DDBJ whole genome shotgun (WGS) entry which is preliminary data.</text>
</comment>
<dbReference type="AlphaFoldDB" id="A0AAN9NQP6"/>